<comment type="caution">
    <text evidence="1">The sequence shown here is derived from an EMBL/GenBank/DDBJ whole genome shotgun (WGS) entry which is preliminary data.</text>
</comment>
<organism evidence="1 2">
    <name type="scientific">Halobacillus yeomjeoni</name>
    <dbReference type="NCBI Taxonomy" id="311194"/>
    <lineage>
        <taxon>Bacteria</taxon>
        <taxon>Bacillati</taxon>
        <taxon>Bacillota</taxon>
        <taxon>Bacilli</taxon>
        <taxon>Bacillales</taxon>
        <taxon>Bacillaceae</taxon>
        <taxon>Halobacillus</taxon>
    </lineage>
</organism>
<dbReference type="Proteomes" id="UP000614490">
    <property type="component" value="Unassembled WGS sequence"/>
</dbReference>
<evidence type="ECO:0000313" key="2">
    <source>
        <dbReference type="Proteomes" id="UP000614490"/>
    </source>
</evidence>
<dbReference type="Pfam" id="PF13040">
    <property type="entry name" value="Fur_reg_FbpB"/>
    <property type="match status" value="1"/>
</dbReference>
<gene>
    <name evidence="1" type="ORF">H0267_04200</name>
</gene>
<accession>A0A931MUC6</accession>
<name>A0A931MUC6_9BACI</name>
<dbReference type="InterPro" id="IPR025004">
    <property type="entry name" value="SenN/SenS"/>
</dbReference>
<evidence type="ECO:0000313" key="1">
    <source>
        <dbReference type="EMBL" id="MBH0229410.1"/>
    </source>
</evidence>
<dbReference type="EMBL" id="JADZSC010000001">
    <property type="protein sequence ID" value="MBH0229410.1"/>
    <property type="molecule type" value="Genomic_DNA"/>
</dbReference>
<protein>
    <submittedName>
        <fullName evidence="1">FbpB family small basic protein</fullName>
    </submittedName>
</protein>
<keyword evidence="2" id="KW-1185">Reference proteome</keyword>
<dbReference type="AlphaFoldDB" id="A0A931MUC6"/>
<dbReference type="RefSeq" id="WP_197316023.1">
    <property type="nucleotide sequence ID" value="NZ_JADZSC010000001.1"/>
</dbReference>
<reference evidence="1 2" key="1">
    <citation type="journal article" date="2005" name="Int. J. Syst. Evol. Microbiol.">
        <title>Halobacillus yeomjeoni sp. nov., isolated from a marine solar saltern in Korea.</title>
        <authorList>
            <person name="Yoon J.H."/>
            <person name="Kang S.J."/>
            <person name="Lee C.H."/>
            <person name="Oh H.W."/>
            <person name="Oh T.K."/>
        </authorList>
    </citation>
    <scope>NUCLEOTIDE SEQUENCE [LARGE SCALE GENOMIC DNA]</scope>
    <source>
        <strain evidence="1 2">KCTC 3957</strain>
    </source>
</reference>
<sequence length="47" mass="5774">MRKIQSISFEERVKENIRSIKEDQKLMDAIDERIEKRHYDKIKQIPS</sequence>
<proteinExistence type="predicted"/>